<dbReference type="EMBL" id="JARJCN010000057">
    <property type="protein sequence ID" value="KAJ7079974.1"/>
    <property type="molecule type" value="Genomic_DNA"/>
</dbReference>
<protein>
    <submittedName>
        <fullName evidence="2">Uncharacterized protein</fullName>
    </submittedName>
</protein>
<feature type="region of interest" description="Disordered" evidence="1">
    <location>
        <begin position="161"/>
        <end position="202"/>
    </location>
</feature>
<dbReference type="Proteomes" id="UP001222325">
    <property type="component" value="Unassembled WGS sequence"/>
</dbReference>
<reference evidence="2" key="1">
    <citation type="submission" date="2023-03" db="EMBL/GenBank/DDBJ databases">
        <title>Massive genome expansion in bonnet fungi (Mycena s.s.) driven by repeated elements and novel gene families across ecological guilds.</title>
        <authorList>
            <consortium name="Lawrence Berkeley National Laboratory"/>
            <person name="Harder C.B."/>
            <person name="Miyauchi S."/>
            <person name="Viragh M."/>
            <person name="Kuo A."/>
            <person name="Thoen E."/>
            <person name="Andreopoulos B."/>
            <person name="Lu D."/>
            <person name="Skrede I."/>
            <person name="Drula E."/>
            <person name="Henrissat B."/>
            <person name="Morin E."/>
            <person name="Kohler A."/>
            <person name="Barry K."/>
            <person name="LaButti K."/>
            <person name="Morin E."/>
            <person name="Salamov A."/>
            <person name="Lipzen A."/>
            <person name="Mereny Z."/>
            <person name="Hegedus B."/>
            <person name="Baldrian P."/>
            <person name="Stursova M."/>
            <person name="Weitz H."/>
            <person name="Taylor A."/>
            <person name="Grigoriev I.V."/>
            <person name="Nagy L.G."/>
            <person name="Martin F."/>
            <person name="Kauserud H."/>
        </authorList>
    </citation>
    <scope>NUCLEOTIDE SEQUENCE</scope>
    <source>
        <strain evidence="2">CBHHK173m</strain>
    </source>
</reference>
<name>A0AAD6TWM3_9AGAR</name>
<sequence>MVAFIDTTNFDLHTGRGNVSYNDMAAGPSCQSPPRSPQYDDDLGQRGSYDEGDEQESEKTQAKQRECARRVAAWINQSAVRITAVRAQSCVVPRRSCADFCPQIASPYGASPASFDLLDLDLDLEDEHDEQDILGHTDFQCIPQGEPYLLYSSSCKSVGAPRPVIHAPAPRRPSRSRSRRHHSRTRPRMPSPLYVIKEEDSE</sequence>
<feature type="compositionally biased region" description="Basic residues" evidence="1">
    <location>
        <begin position="172"/>
        <end position="187"/>
    </location>
</feature>
<accession>A0AAD6TWM3</accession>
<gene>
    <name evidence="2" type="ORF">B0H15DRAFT_490989</name>
</gene>
<keyword evidence="3" id="KW-1185">Reference proteome</keyword>
<evidence type="ECO:0000256" key="1">
    <source>
        <dbReference type="SAM" id="MobiDB-lite"/>
    </source>
</evidence>
<organism evidence="2 3">
    <name type="scientific">Mycena belliarum</name>
    <dbReference type="NCBI Taxonomy" id="1033014"/>
    <lineage>
        <taxon>Eukaryota</taxon>
        <taxon>Fungi</taxon>
        <taxon>Dikarya</taxon>
        <taxon>Basidiomycota</taxon>
        <taxon>Agaricomycotina</taxon>
        <taxon>Agaricomycetes</taxon>
        <taxon>Agaricomycetidae</taxon>
        <taxon>Agaricales</taxon>
        <taxon>Marasmiineae</taxon>
        <taxon>Mycenaceae</taxon>
        <taxon>Mycena</taxon>
    </lineage>
</organism>
<evidence type="ECO:0000313" key="2">
    <source>
        <dbReference type="EMBL" id="KAJ7079974.1"/>
    </source>
</evidence>
<proteinExistence type="predicted"/>
<comment type="caution">
    <text evidence="2">The sequence shown here is derived from an EMBL/GenBank/DDBJ whole genome shotgun (WGS) entry which is preliminary data.</text>
</comment>
<feature type="region of interest" description="Disordered" evidence="1">
    <location>
        <begin position="23"/>
        <end position="63"/>
    </location>
</feature>
<evidence type="ECO:0000313" key="3">
    <source>
        <dbReference type="Proteomes" id="UP001222325"/>
    </source>
</evidence>
<dbReference type="AlphaFoldDB" id="A0AAD6TWM3"/>